<dbReference type="Proteomes" id="UP001320159">
    <property type="component" value="Unassembled WGS sequence"/>
</dbReference>
<proteinExistence type="predicted"/>
<reference evidence="2 3" key="1">
    <citation type="submission" date="2017-11" db="EMBL/GenBank/DDBJ databases">
        <title>Isolation and Characterization of Family Methanocellaceae Species from Potential Methane Hydrate Area Offshore Southwestern Taiwan.</title>
        <authorList>
            <person name="Zhang W.-L."/>
            <person name="Chen W.-C."/>
            <person name="Lai M.-C."/>
            <person name="Chen S.-C."/>
        </authorList>
    </citation>
    <scope>NUCLEOTIDE SEQUENCE [LARGE SCALE GENOMIC DNA]</scope>
    <source>
        <strain evidence="2 3">CWC-04</strain>
    </source>
</reference>
<accession>A0AAP2W6P8</accession>
<evidence type="ECO:0000313" key="2">
    <source>
        <dbReference type="EMBL" id="MCD1294341.1"/>
    </source>
</evidence>
<protein>
    <submittedName>
        <fullName evidence="2">Uncharacterized protein</fullName>
    </submittedName>
</protein>
<keyword evidence="3" id="KW-1185">Reference proteome</keyword>
<comment type="caution">
    <text evidence="2">The sequence shown here is derived from an EMBL/GenBank/DDBJ whole genome shotgun (WGS) entry which is preliminary data.</text>
</comment>
<dbReference type="RefSeq" id="WP_230741169.1">
    <property type="nucleotide sequence ID" value="NZ_PGCK01000003.1"/>
</dbReference>
<sequence length="96" mass="10488">MVDWNLLILEALIFFVIFLVVEAIIVACIWWEPFSCTVTSILNGAAHLALTITAWVVTIIAPILTEAGRELAMAVTAIVVAKVLEQFVSLMTMIAV</sequence>
<feature type="transmembrane region" description="Helical" evidence="1">
    <location>
        <begin position="6"/>
        <end position="30"/>
    </location>
</feature>
<keyword evidence="1" id="KW-1133">Transmembrane helix</keyword>
<evidence type="ECO:0000256" key="1">
    <source>
        <dbReference type="SAM" id="Phobius"/>
    </source>
</evidence>
<evidence type="ECO:0000313" key="3">
    <source>
        <dbReference type="Proteomes" id="UP001320159"/>
    </source>
</evidence>
<keyword evidence="1" id="KW-0472">Membrane</keyword>
<dbReference type="AlphaFoldDB" id="A0AAP2W6P8"/>
<gene>
    <name evidence="2" type="ORF">CUJ83_04925</name>
</gene>
<feature type="transmembrane region" description="Helical" evidence="1">
    <location>
        <begin position="42"/>
        <end position="65"/>
    </location>
</feature>
<dbReference type="EMBL" id="PGCK01000003">
    <property type="protein sequence ID" value="MCD1294341.1"/>
    <property type="molecule type" value="Genomic_DNA"/>
</dbReference>
<organism evidence="2 3">
    <name type="scientific">Methanooceanicella nereidis</name>
    <dbReference type="NCBI Taxonomy" id="2052831"/>
    <lineage>
        <taxon>Archaea</taxon>
        <taxon>Methanobacteriati</taxon>
        <taxon>Methanobacteriota</taxon>
        <taxon>Stenosarchaea group</taxon>
        <taxon>Methanomicrobia</taxon>
        <taxon>Methanocellales</taxon>
        <taxon>Methanocellaceae</taxon>
        <taxon>Methanooceanicella</taxon>
    </lineage>
</organism>
<name>A0AAP2W6P8_9EURY</name>
<keyword evidence="1" id="KW-0812">Transmembrane</keyword>
<feature type="transmembrane region" description="Helical" evidence="1">
    <location>
        <begin position="71"/>
        <end position="95"/>
    </location>
</feature>